<protein>
    <submittedName>
        <fullName evidence="4">D-amino acid dehydrogenase</fullName>
        <ecNumber evidence="4">1.4.99.-</ecNumber>
    </submittedName>
</protein>
<dbReference type="EMBL" id="JBHTCC010000001">
    <property type="protein sequence ID" value="MFC7296825.1"/>
    <property type="molecule type" value="Genomic_DNA"/>
</dbReference>
<reference evidence="5" key="1">
    <citation type="journal article" date="2019" name="Int. J. Syst. Evol. Microbiol.">
        <title>The Global Catalogue of Microorganisms (GCM) 10K type strain sequencing project: providing services to taxonomists for standard genome sequencing and annotation.</title>
        <authorList>
            <consortium name="The Broad Institute Genomics Platform"/>
            <consortium name="The Broad Institute Genome Sequencing Center for Infectious Disease"/>
            <person name="Wu L."/>
            <person name="Ma J."/>
        </authorList>
    </citation>
    <scope>NUCLEOTIDE SEQUENCE [LARGE SCALE GENOMIC DNA]</scope>
    <source>
        <strain evidence="5">CCUG 36956</strain>
    </source>
</reference>
<dbReference type="NCBIfam" id="NF001933">
    <property type="entry name" value="PRK00711.1"/>
    <property type="match status" value="1"/>
</dbReference>
<organism evidence="4 5">
    <name type="scientific">Herminiimonas aquatilis</name>
    <dbReference type="NCBI Taxonomy" id="345342"/>
    <lineage>
        <taxon>Bacteria</taxon>
        <taxon>Pseudomonadati</taxon>
        <taxon>Pseudomonadota</taxon>
        <taxon>Betaproteobacteria</taxon>
        <taxon>Burkholderiales</taxon>
        <taxon>Oxalobacteraceae</taxon>
        <taxon>Herminiimonas</taxon>
    </lineage>
</organism>
<comment type="similarity">
    <text evidence="1">Belongs to the DadA oxidoreductase family.</text>
</comment>
<dbReference type="InterPro" id="IPR036188">
    <property type="entry name" value="FAD/NAD-bd_sf"/>
</dbReference>
<evidence type="ECO:0000313" key="4">
    <source>
        <dbReference type="EMBL" id="MFC7296825.1"/>
    </source>
</evidence>
<dbReference type="SUPFAM" id="SSF54373">
    <property type="entry name" value="FAD-linked reductases, C-terminal domain"/>
    <property type="match status" value="1"/>
</dbReference>
<dbReference type="SUPFAM" id="SSF51905">
    <property type="entry name" value="FAD/NAD(P)-binding domain"/>
    <property type="match status" value="1"/>
</dbReference>
<proteinExistence type="inferred from homology"/>
<dbReference type="PANTHER" id="PTHR13847">
    <property type="entry name" value="SARCOSINE DEHYDROGENASE-RELATED"/>
    <property type="match status" value="1"/>
</dbReference>
<gene>
    <name evidence="4" type="ORF">ACFQO0_00025</name>
</gene>
<evidence type="ECO:0000259" key="3">
    <source>
        <dbReference type="Pfam" id="PF01266"/>
    </source>
</evidence>
<comment type="caution">
    <text evidence="4">The sequence shown here is derived from an EMBL/GenBank/DDBJ whole genome shotgun (WGS) entry which is preliminary data.</text>
</comment>
<evidence type="ECO:0000256" key="1">
    <source>
        <dbReference type="ARBA" id="ARBA00009410"/>
    </source>
</evidence>
<sequence>MQVAVVGAGVIGVCTAYFLAEAGHEVVVIERRNNVAEEASFGDSGILAPSSIAPWAAPGVPQSFSSYLLKAESPLFFNRVLDPSLWRWMRRWLKESDIARYQINRERMQRIAFYSSDIMQQLRDRHQLDYEQAAGYLQLFRSERDLQLAKPGIDFLAANGIRHDLPDADALRAIEPALNTNTPLAGSLHLPADESGNCPLFTRQIRQLAQAMGVEFHFASNVKSIRQIARGVDIRIDDYSYSADKVVLASGADSAKLLAPMGVHLPVYPVKSYSATATIRNFESAPIAAVFDEAYKVAITRMGNRIRIAGTAELGARTQELRQAALNTLLKVGYDWFPDACNLNTASFWSGTSLMMPDGPPVLGATPVRNVYVNIGHGATGWAMAAGSAKVVADIVSDHTPDIDLDGLTPMRFG</sequence>
<dbReference type="Proteomes" id="UP001596379">
    <property type="component" value="Unassembled WGS sequence"/>
</dbReference>
<dbReference type="InterPro" id="IPR006076">
    <property type="entry name" value="FAD-dep_OxRdtase"/>
</dbReference>
<dbReference type="EC" id="1.4.99.-" evidence="4"/>
<accession>A0ABW2J1E7</accession>
<dbReference type="Pfam" id="PF01266">
    <property type="entry name" value="DAO"/>
    <property type="match status" value="1"/>
</dbReference>
<evidence type="ECO:0000313" key="5">
    <source>
        <dbReference type="Proteomes" id="UP001596379"/>
    </source>
</evidence>
<dbReference type="PANTHER" id="PTHR13847:SF280">
    <property type="entry name" value="D-AMINO ACID DEHYDROGENASE"/>
    <property type="match status" value="1"/>
</dbReference>
<dbReference type="GO" id="GO:0016491">
    <property type="term" value="F:oxidoreductase activity"/>
    <property type="evidence" value="ECO:0007669"/>
    <property type="project" value="UniProtKB-KW"/>
</dbReference>
<keyword evidence="5" id="KW-1185">Reference proteome</keyword>
<dbReference type="Gene3D" id="3.30.9.10">
    <property type="entry name" value="D-Amino Acid Oxidase, subunit A, domain 2"/>
    <property type="match status" value="1"/>
</dbReference>
<keyword evidence="2 4" id="KW-0560">Oxidoreductase</keyword>
<dbReference type="RefSeq" id="WP_382231850.1">
    <property type="nucleotide sequence ID" value="NZ_JBHTCC010000001.1"/>
</dbReference>
<feature type="domain" description="FAD dependent oxidoreductase" evidence="3">
    <location>
        <begin position="3"/>
        <end position="394"/>
    </location>
</feature>
<name>A0ABW2J1E7_9BURK</name>
<evidence type="ECO:0000256" key="2">
    <source>
        <dbReference type="ARBA" id="ARBA00023002"/>
    </source>
</evidence>
<dbReference type="Gene3D" id="3.50.50.60">
    <property type="entry name" value="FAD/NAD(P)-binding domain"/>
    <property type="match status" value="2"/>
</dbReference>